<dbReference type="InterPro" id="IPR005488">
    <property type="entry name" value="Etherase_MurQ"/>
</dbReference>
<feature type="active site" description="Proton donor" evidence="3">
    <location>
        <position position="82"/>
    </location>
</feature>
<protein>
    <recommendedName>
        <fullName evidence="3">N-acetylmuramic acid 6-phosphate etherase</fullName>
        <shortName evidence="3">MurNAc-6-P etherase</shortName>
        <ecNumber evidence="3">4.2.1.126</ecNumber>
    </recommendedName>
    <alternativeName>
        <fullName evidence="3">N-acetylmuramic acid 6-phosphate hydrolase</fullName>
    </alternativeName>
    <alternativeName>
        <fullName evidence="3">N-acetylmuramic acid 6-phosphate lyase</fullName>
    </alternativeName>
</protein>
<dbReference type="PROSITE" id="PS51464">
    <property type="entry name" value="SIS"/>
    <property type="match status" value="1"/>
</dbReference>
<sequence length="295" mass="32030">MNKLALTEKRNPETVNIDLMDSWQIAKTLNNEDKKVALAVEKALPQIGDAIEVIAEAFRKGGRLAYFGAGTSGRLGVLDASECWPTFGVEHGMVNGFIAGGDRALRFSVENSEDNADLALADLNAFNPTPDDVVVGISANGGPRYVLTVLEEAQKRGCKTVGISSNPEAKLKAFADIFINPVVGEEPIAGSSRMKSGTAQKMILNMLSTGAMIRIGKVYENYMIDVRMMNQKLVDRGIRIVSEIARIPYEKAADYIEASGHKVKTACVMAVKQISKIEAEQLLEQNNGILRKIIS</sequence>
<dbReference type="InterPro" id="IPR040190">
    <property type="entry name" value="MURQ/GCKR"/>
</dbReference>
<comment type="subunit">
    <text evidence="3">Homodimer.</text>
</comment>
<dbReference type="Proteomes" id="UP000824107">
    <property type="component" value="Unassembled WGS sequence"/>
</dbReference>
<dbReference type="GO" id="GO:0016835">
    <property type="term" value="F:carbon-oxygen lyase activity"/>
    <property type="evidence" value="ECO:0007669"/>
    <property type="project" value="UniProtKB-UniRule"/>
</dbReference>
<comment type="pathway">
    <text evidence="3">Amino-sugar metabolism; N-acetylmuramate degradation.</text>
</comment>
<dbReference type="HAMAP" id="MF_00068">
    <property type="entry name" value="MurQ"/>
    <property type="match status" value="1"/>
</dbReference>
<dbReference type="PANTHER" id="PTHR10088:SF4">
    <property type="entry name" value="GLUCOKINASE REGULATORY PROTEIN"/>
    <property type="match status" value="1"/>
</dbReference>
<dbReference type="SUPFAM" id="SSF53697">
    <property type="entry name" value="SIS domain"/>
    <property type="match status" value="1"/>
</dbReference>
<reference evidence="5" key="1">
    <citation type="submission" date="2020-10" db="EMBL/GenBank/DDBJ databases">
        <authorList>
            <person name="Gilroy R."/>
        </authorList>
    </citation>
    <scope>NUCLEOTIDE SEQUENCE</scope>
    <source>
        <strain evidence="5">ChiW3-316</strain>
    </source>
</reference>
<dbReference type="Gene3D" id="1.10.8.1080">
    <property type="match status" value="1"/>
</dbReference>
<evidence type="ECO:0000313" key="5">
    <source>
        <dbReference type="EMBL" id="HIU53139.1"/>
    </source>
</evidence>
<evidence type="ECO:0000256" key="2">
    <source>
        <dbReference type="ARBA" id="ARBA00023277"/>
    </source>
</evidence>
<dbReference type="InterPro" id="IPR001347">
    <property type="entry name" value="SIS_dom"/>
</dbReference>
<dbReference type="CDD" id="cd05007">
    <property type="entry name" value="SIS_Etherase"/>
    <property type="match status" value="1"/>
</dbReference>
<dbReference type="NCBIfam" id="NF003915">
    <property type="entry name" value="PRK05441.1"/>
    <property type="match status" value="1"/>
</dbReference>
<dbReference type="GO" id="GO:0009254">
    <property type="term" value="P:peptidoglycan turnover"/>
    <property type="evidence" value="ECO:0007669"/>
    <property type="project" value="UniProtKB-UniRule"/>
</dbReference>
<name>A0A9D1M3Y0_9PROT</name>
<dbReference type="FunFam" id="3.40.50.10490:FF:000014">
    <property type="entry name" value="N-acetylmuramic acid 6-phosphate etherase"/>
    <property type="match status" value="1"/>
</dbReference>
<keyword evidence="2 3" id="KW-0119">Carbohydrate metabolism</keyword>
<evidence type="ECO:0000313" key="6">
    <source>
        <dbReference type="Proteomes" id="UP000824107"/>
    </source>
</evidence>
<comment type="similarity">
    <text evidence="3">Belongs to the GCKR-like family. MurNAc-6-P etherase subfamily.</text>
</comment>
<dbReference type="NCBIfam" id="NF009222">
    <property type="entry name" value="PRK12570.1"/>
    <property type="match status" value="1"/>
</dbReference>
<reference evidence="5" key="2">
    <citation type="journal article" date="2021" name="PeerJ">
        <title>Extensive microbial diversity within the chicken gut microbiome revealed by metagenomics and culture.</title>
        <authorList>
            <person name="Gilroy R."/>
            <person name="Ravi A."/>
            <person name="Getino M."/>
            <person name="Pursley I."/>
            <person name="Horton D.L."/>
            <person name="Alikhan N.F."/>
            <person name="Baker D."/>
            <person name="Gharbi K."/>
            <person name="Hall N."/>
            <person name="Watson M."/>
            <person name="Adriaenssens E.M."/>
            <person name="Foster-Nyarko E."/>
            <person name="Jarju S."/>
            <person name="Secka A."/>
            <person name="Antonio M."/>
            <person name="Oren A."/>
            <person name="Chaudhuri R.R."/>
            <person name="La Ragione R."/>
            <person name="Hildebrand F."/>
            <person name="Pallen M.J."/>
        </authorList>
    </citation>
    <scope>NUCLEOTIDE SEQUENCE</scope>
    <source>
        <strain evidence="5">ChiW3-316</strain>
    </source>
</reference>
<dbReference type="NCBIfam" id="TIGR00274">
    <property type="entry name" value="N-acetylmuramic acid 6-phosphate etherase"/>
    <property type="match status" value="1"/>
</dbReference>
<keyword evidence="1 3" id="KW-0456">Lyase</keyword>
<dbReference type="AlphaFoldDB" id="A0A9D1M3Y0"/>
<dbReference type="EMBL" id="DVNC01000026">
    <property type="protein sequence ID" value="HIU53139.1"/>
    <property type="molecule type" value="Genomic_DNA"/>
</dbReference>
<evidence type="ECO:0000256" key="1">
    <source>
        <dbReference type="ARBA" id="ARBA00023239"/>
    </source>
</evidence>
<dbReference type="Gene3D" id="3.40.50.10490">
    <property type="entry name" value="Glucose-6-phosphate isomerase like protein, domain 1"/>
    <property type="match status" value="1"/>
</dbReference>
<comment type="pathway">
    <text evidence="3">Amino-sugar metabolism; 1,6-anhydro-N-acetylmuramate degradation.</text>
</comment>
<comment type="miscellaneous">
    <text evidence="3">A lyase-type mechanism (elimination/hydration) is suggested for the cleavage of the lactyl ether bond of MurNAc 6-phosphate, with the formation of an alpha,beta-unsaturated aldehyde intermediate with (E)-stereochemistry, followed by the syn addition of water to give product.</text>
</comment>
<dbReference type="GO" id="GO:0046348">
    <property type="term" value="P:amino sugar catabolic process"/>
    <property type="evidence" value="ECO:0007669"/>
    <property type="project" value="InterPro"/>
</dbReference>
<feature type="domain" description="SIS" evidence="4">
    <location>
        <begin position="54"/>
        <end position="217"/>
    </location>
</feature>
<comment type="caution">
    <text evidence="5">The sequence shown here is derived from an EMBL/GenBank/DDBJ whole genome shotgun (WGS) entry which is preliminary data.</text>
</comment>
<proteinExistence type="inferred from homology"/>
<evidence type="ECO:0000256" key="3">
    <source>
        <dbReference type="HAMAP-Rule" id="MF_00068"/>
    </source>
</evidence>
<comment type="function">
    <text evidence="3">Specifically catalyzes the cleavage of the D-lactyl ether substituent of MurNAc 6-phosphate, producing GlcNAc 6-phosphate and D-lactate. Together with AnmK, is also required for the utilization of anhydro-N-acetylmuramic acid (anhMurNAc) either imported from the medium or derived from its own cell wall murein, and thus plays a role in cell wall recycling.</text>
</comment>
<evidence type="ECO:0000259" key="4">
    <source>
        <dbReference type="PROSITE" id="PS51464"/>
    </source>
</evidence>
<feature type="active site" evidence="3">
    <location>
        <position position="113"/>
    </location>
</feature>
<comment type="pathway">
    <text evidence="3">Cell wall biogenesis; peptidoglycan recycling.</text>
</comment>
<dbReference type="EC" id="4.2.1.126" evidence="3"/>
<dbReference type="GO" id="GO:0097175">
    <property type="term" value="P:1,6-anhydro-N-acetyl-beta-muramic acid catabolic process"/>
    <property type="evidence" value="ECO:0007669"/>
    <property type="project" value="UniProtKB-UniRule"/>
</dbReference>
<dbReference type="InterPro" id="IPR046348">
    <property type="entry name" value="SIS_dom_sf"/>
</dbReference>
<dbReference type="GO" id="GO:0016803">
    <property type="term" value="F:ether hydrolase activity"/>
    <property type="evidence" value="ECO:0007669"/>
    <property type="project" value="TreeGrafter"/>
</dbReference>
<organism evidence="5 6">
    <name type="scientific">Candidatus Scatocola faecipullorum</name>
    <dbReference type="NCBI Taxonomy" id="2840917"/>
    <lineage>
        <taxon>Bacteria</taxon>
        <taxon>Pseudomonadati</taxon>
        <taxon>Pseudomonadota</taxon>
        <taxon>Alphaproteobacteria</taxon>
        <taxon>Rhodospirillales</taxon>
        <taxon>Rhodospirillaceae</taxon>
        <taxon>Rhodospirillaceae incertae sedis</taxon>
        <taxon>Candidatus Scatocola</taxon>
    </lineage>
</organism>
<dbReference type="PANTHER" id="PTHR10088">
    <property type="entry name" value="GLUCOKINASE REGULATORY PROTEIN"/>
    <property type="match status" value="1"/>
</dbReference>
<accession>A0A9D1M3Y0</accession>
<dbReference type="Pfam" id="PF22645">
    <property type="entry name" value="GKRP_SIS_N"/>
    <property type="match status" value="1"/>
</dbReference>
<comment type="catalytic activity">
    <reaction evidence="3">
        <text>N-acetyl-D-muramate 6-phosphate + H2O = N-acetyl-D-glucosamine 6-phosphate + (R)-lactate</text>
        <dbReference type="Rhea" id="RHEA:26410"/>
        <dbReference type="ChEBI" id="CHEBI:15377"/>
        <dbReference type="ChEBI" id="CHEBI:16004"/>
        <dbReference type="ChEBI" id="CHEBI:57513"/>
        <dbReference type="ChEBI" id="CHEBI:58722"/>
        <dbReference type="EC" id="4.2.1.126"/>
    </reaction>
</comment>
<dbReference type="GO" id="GO:0097367">
    <property type="term" value="F:carbohydrate derivative binding"/>
    <property type="evidence" value="ECO:0007669"/>
    <property type="project" value="InterPro"/>
</dbReference>
<gene>
    <name evidence="3 5" type="primary">murQ</name>
    <name evidence="5" type="ORF">IAD20_03555</name>
</gene>